<dbReference type="GO" id="GO:0005615">
    <property type="term" value="C:extracellular space"/>
    <property type="evidence" value="ECO:0007669"/>
    <property type="project" value="TreeGrafter"/>
</dbReference>
<keyword evidence="4 6" id="KW-0339">Growth factor</keyword>
<evidence type="ECO:0000313" key="8">
    <source>
        <dbReference type="EMBL" id="KAK9506259.1"/>
    </source>
</evidence>
<dbReference type="InterPro" id="IPR017948">
    <property type="entry name" value="TGFb_CS"/>
</dbReference>
<evidence type="ECO:0000256" key="1">
    <source>
        <dbReference type="ARBA" id="ARBA00004613"/>
    </source>
</evidence>
<organism evidence="8 9">
    <name type="scientific">Rhynocoris fuscipes</name>
    <dbReference type="NCBI Taxonomy" id="488301"/>
    <lineage>
        <taxon>Eukaryota</taxon>
        <taxon>Metazoa</taxon>
        <taxon>Ecdysozoa</taxon>
        <taxon>Arthropoda</taxon>
        <taxon>Hexapoda</taxon>
        <taxon>Insecta</taxon>
        <taxon>Pterygota</taxon>
        <taxon>Neoptera</taxon>
        <taxon>Paraneoptera</taxon>
        <taxon>Hemiptera</taxon>
        <taxon>Heteroptera</taxon>
        <taxon>Panheteroptera</taxon>
        <taxon>Cimicomorpha</taxon>
        <taxon>Reduviidae</taxon>
        <taxon>Harpactorinae</taxon>
        <taxon>Harpactorini</taxon>
        <taxon>Rhynocoris</taxon>
    </lineage>
</organism>
<feature type="domain" description="TGF-beta family profile" evidence="7">
    <location>
        <begin position="32"/>
        <end position="151"/>
    </location>
</feature>
<reference evidence="8 9" key="1">
    <citation type="submission" date="2022-12" db="EMBL/GenBank/DDBJ databases">
        <title>Chromosome-level genome assembly of true bugs.</title>
        <authorList>
            <person name="Ma L."/>
            <person name="Li H."/>
        </authorList>
    </citation>
    <scope>NUCLEOTIDE SEQUENCE [LARGE SCALE GENOMIC DNA]</scope>
    <source>
        <strain evidence="8">Lab_2022b</strain>
    </source>
</reference>
<dbReference type="PANTHER" id="PTHR11848:SF298">
    <property type="entry name" value="DAWDLE, ISOFORM A"/>
    <property type="match status" value="1"/>
</dbReference>
<keyword evidence="9" id="KW-1185">Reference proteome</keyword>
<evidence type="ECO:0000256" key="3">
    <source>
        <dbReference type="ARBA" id="ARBA00022525"/>
    </source>
</evidence>
<dbReference type="Proteomes" id="UP001461498">
    <property type="component" value="Unassembled WGS sequence"/>
</dbReference>
<evidence type="ECO:0000256" key="6">
    <source>
        <dbReference type="RuleBase" id="RU000354"/>
    </source>
</evidence>
<dbReference type="InterPro" id="IPR001839">
    <property type="entry name" value="TGF-b_C"/>
</dbReference>
<dbReference type="PROSITE" id="PS00250">
    <property type="entry name" value="TGF_BETA_1"/>
    <property type="match status" value="1"/>
</dbReference>
<dbReference type="GO" id="GO:0008083">
    <property type="term" value="F:growth factor activity"/>
    <property type="evidence" value="ECO:0007669"/>
    <property type="project" value="UniProtKB-KW"/>
</dbReference>
<comment type="subcellular location">
    <subcellularLocation>
        <location evidence="1">Secreted</location>
    </subcellularLocation>
</comment>
<evidence type="ECO:0000256" key="5">
    <source>
        <dbReference type="ARBA" id="ARBA00023157"/>
    </source>
</evidence>
<proteinExistence type="inferred from homology"/>
<evidence type="ECO:0000259" key="7">
    <source>
        <dbReference type="PROSITE" id="PS51362"/>
    </source>
</evidence>
<evidence type="ECO:0000256" key="2">
    <source>
        <dbReference type="ARBA" id="ARBA00006656"/>
    </source>
</evidence>
<sequence>MSLYQTAFLNESENKPFITVNISPFSTVNRNRNKRNINCVASSTECCRERLLVSFSQLQWDNWIIQPPSYEAYYCKGKCEGVASLSLGSTPYNSVLHKLRMNTELVDKLPEIRPCCAPTQLSSLQIIYVNQNGTFLKSTIPNMSVVSCGCT</sequence>
<accession>A0AAW1DCK0</accession>
<dbReference type="SMART" id="SM00204">
    <property type="entry name" value="TGFB"/>
    <property type="match status" value="1"/>
</dbReference>
<protein>
    <recommendedName>
        <fullName evidence="7">TGF-beta family profile domain-containing protein</fullName>
    </recommendedName>
</protein>
<comment type="caution">
    <text evidence="8">The sequence shown here is derived from an EMBL/GenBank/DDBJ whole genome shotgun (WGS) entry which is preliminary data.</text>
</comment>
<evidence type="ECO:0000256" key="4">
    <source>
        <dbReference type="ARBA" id="ARBA00023030"/>
    </source>
</evidence>
<name>A0AAW1DCK0_9HEMI</name>
<dbReference type="EMBL" id="JAPXFL010000005">
    <property type="protein sequence ID" value="KAK9506259.1"/>
    <property type="molecule type" value="Genomic_DNA"/>
</dbReference>
<dbReference type="InterPro" id="IPR029034">
    <property type="entry name" value="Cystine-knot_cytokine"/>
</dbReference>
<keyword evidence="5" id="KW-1015">Disulfide bond</keyword>
<dbReference type="GO" id="GO:0005125">
    <property type="term" value="F:cytokine activity"/>
    <property type="evidence" value="ECO:0007669"/>
    <property type="project" value="TreeGrafter"/>
</dbReference>
<dbReference type="Pfam" id="PF00019">
    <property type="entry name" value="TGF_beta"/>
    <property type="match status" value="1"/>
</dbReference>
<dbReference type="PROSITE" id="PS51362">
    <property type="entry name" value="TGF_BETA_2"/>
    <property type="match status" value="1"/>
</dbReference>
<dbReference type="Gene3D" id="2.10.90.10">
    <property type="entry name" value="Cystine-knot cytokines"/>
    <property type="match status" value="1"/>
</dbReference>
<comment type="similarity">
    <text evidence="2 6">Belongs to the TGF-beta family.</text>
</comment>
<dbReference type="AlphaFoldDB" id="A0AAW1DCK0"/>
<dbReference type="PRINTS" id="PR00669">
    <property type="entry name" value="INHIBINA"/>
</dbReference>
<dbReference type="SUPFAM" id="SSF57501">
    <property type="entry name" value="Cystine-knot cytokines"/>
    <property type="match status" value="1"/>
</dbReference>
<dbReference type="CDD" id="cd13752">
    <property type="entry name" value="TGF_beta_INHB"/>
    <property type="match status" value="1"/>
</dbReference>
<dbReference type="InterPro" id="IPR015615">
    <property type="entry name" value="TGF-beta-rel"/>
</dbReference>
<dbReference type="PANTHER" id="PTHR11848">
    <property type="entry name" value="TGF-BETA FAMILY"/>
    <property type="match status" value="1"/>
</dbReference>
<keyword evidence="3" id="KW-0964">Secreted</keyword>
<evidence type="ECO:0000313" key="9">
    <source>
        <dbReference type="Proteomes" id="UP001461498"/>
    </source>
</evidence>
<gene>
    <name evidence="8" type="ORF">O3M35_008228</name>
</gene>